<comment type="caution">
    <text evidence="2">The sequence shown here is derived from an EMBL/GenBank/DDBJ whole genome shotgun (WGS) entry which is preliminary data.</text>
</comment>
<evidence type="ECO:0000313" key="3">
    <source>
        <dbReference type="Proteomes" id="UP000287823"/>
    </source>
</evidence>
<evidence type="ECO:0000313" key="2">
    <source>
        <dbReference type="EMBL" id="RUO32571.1"/>
    </source>
</evidence>
<dbReference type="Pfam" id="PF18796">
    <property type="entry name" value="LPD1"/>
    <property type="match status" value="1"/>
</dbReference>
<evidence type="ECO:0000259" key="1">
    <source>
        <dbReference type="Pfam" id="PF18796"/>
    </source>
</evidence>
<dbReference type="Proteomes" id="UP000287823">
    <property type="component" value="Unassembled WGS sequence"/>
</dbReference>
<keyword evidence="3" id="KW-1185">Reference proteome</keyword>
<organism evidence="2 3">
    <name type="scientific">Aliidiomarina soli</name>
    <dbReference type="NCBI Taxonomy" id="1928574"/>
    <lineage>
        <taxon>Bacteria</taxon>
        <taxon>Pseudomonadati</taxon>
        <taxon>Pseudomonadota</taxon>
        <taxon>Gammaproteobacteria</taxon>
        <taxon>Alteromonadales</taxon>
        <taxon>Idiomarinaceae</taxon>
        <taxon>Aliidiomarina</taxon>
    </lineage>
</organism>
<gene>
    <name evidence="2" type="ORF">CWE14_10550</name>
</gene>
<feature type="domain" description="Large polyvalent protein-associated" evidence="1">
    <location>
        <begin position="187"/>
        <end position="259"/>
    </location>
</feature>
<protein>
    <recommendedName>
        <fullName evidence="1">Large polyvalent protein-associated domain-containing protein</fullName>
    </recommendedName>
</protein>
<accession>A0A432WFQ6</accession>
<dbReference type="EMBL" id="PIPO01000004">
    <property type="protein sequence ID" value="RUO32571.1"/>
    <property type="molecule type" value="Genomic_DNA"/>
</dbReference>
<sequence>MSQFLQRVYYRNGANYRNGDDVSFADIQRRYDFYSIRVGRWVTSVEQQRAANLFYDALRDMESLLRVPPEVISLNGTLALHFAVGGRKHSAAHYEPASRALALAKNAGGGSLAHEWFHAFDHYICAHMFATHSKVPAEAFASRYWLSHHDFKVHPLNNLLDTAFKLLFLDSNGQGVSPFMRHCMAIDQRLGRVYFSQPEEIAARAFERMLQGLGQKNHFLVSGTLQSETANAGLYPDSSTTFQLGELWLSYFYHLGRALSAKRSSS</sequence>
<dbReference type="NCBIfam" id="NF041907">
    <property type="entry name" value="CLCA_X"/>
    <property type="match status" value="1"/>
</dbReference>
<proteinExistence type="predicted"/>
<name>A0A432WFQ6_9GAMM</name>
<dbReference type="AlphaFoldDB" id="A0A432WFQ6"/>
<dbReference type="InterPro" id="IPR041047">
    <property type="entry name" value="LPD1"/>
</dbReference>
<dbReference type="RefSeq" id="WP_126799334.1">
    <property type="nucleotide sequence ID" value="NZ_PIPO01000004.1"/>
</dbReference>
<reference evidence="2 3" key="1">
    <citation type="journal article" date="2011" name="Front. Microbiol.">
        <title>Genomic signatures of strain selection and enhancement in Bacillus atrophaeus var. globigii, a historical biowarfare simulant.</title>
        <authorList>
            <person name="Gibbons H.S."/>
            <person name="Broomall S.M."/>
            <person name="McNew L.A."/>
            <person name="Daligault H."/>
            <person name="Chapman C."/>
            <person name="Bruce D."/>
            <person name="Karavis M."/>
            <person name="Krepps M."/>
            <person name="McGregor P.A."/>
            <person name="Hong C."/>
            <person name="Park K.H."/>
            <person name="Akmal A."/>
            <person name="Feldman A."/>
            <person name="Lin J.S."/>
            <person name="Chang W.E."/>
            <person name="Higgs B.W."/>
            <person name="Demirev P."/>
            <person name="Lindquist J."/>
            <person name="Liem A."/>
            <person name="Fochler E."/>
            <person name="Read T.D."/>
            <person name="Tapia R."/>
            <person name="Johnson S."/>
            <person name="Bishop-Lilly K.A."/>
            <person name="Detter C."/>
            <person name="Han C."/>
            <person name="Sozhamannan S."/>
            <person name="Rosenzweig C.N."/>
            <person name="Skowronski E.W."/>
        </authorList>
    </citation>
    <scope>NUCLEOTIDE SEQUENCE [LARGE SCALE GENOMIC DNA]</scope>
    <source>
        <strain evidence="2 3">Y4G10-17</strain>
    </source>
</reference>